<dbReference type="EMBL" id="JAAAHY010003639">
    <property type="protein sequence ID" value="KAF9939281.1"/>
    <property type="molecule type" value="Genomic_DNA"/>
</dbReference>
<organism evidence="2 3">
    <name type="scientific">Mortierella alpina</name>
    <name type="common">Oleaginous fungus</name>
    <name type="synonym">Mortierella renispora</name>
    <dbReference type="NCBI Taxonomy" id="64518"/>
    <lineage>
        <taxon>Eukaryota</taxon>
        <taxon>Fungi</taxon>
        <taxon>Fungi incertae sedis</taxon>
        <taxon>Mucoromycota</taxon>
        <taxon>Mortierellomycotina</taxon>
        <taxon>Mortierellomycetes</taxon>
        <taxon>Mortierellales</taxon>
        <taxon>Mortierellaceae</taxon>
        <taxon>Mortierella</taxon>
    </lineage>
</organism>
<protein>
    <submittedName>
        <fullName evidence="2">Uncharacterized protein</fullName>
    </submittedName>
</protein>
<accession>A0A9P6IPE3</accession>
<comment type="caution">
    <text evidence="2">The sequence shown here is derived from an EMBL/GenBank/DDBJ whole genome shotgun (WGS) entry which is preliminary data.</text>
</comment>
<evidence type="ECO:0000313" key="2">
    <source>
        <dbReference type="EMBL" id="KAF9939281.1"/>
    </source>
</evidence>
<feature type="non-terminal residue" evidence="2">
    <location>
        <position position="1"/>
    </location>
</feature>
<proteinExistence type="predicted"/>
<gene>
    <name evidence="2" type="ORF">BGZ70_006462</name>
</gene>
<dbReference type="OrthoDB" id="10534999at2759"/>
<keyword evidence="3" id="KW-1185">Reference proteome</keyword>
<evidence type="ECO:0000313" key="3">
    <source>
        <dbReference type="Proteomes" id="UP000738359"/>
    </source>
</evidence>
<feature type="compositionally biased region" description="Acidic residues" evidence="1">
    <location>
        <begin position="68"/>
        <end position="83"/>
    </location>
</feature>
<sequence length="169" mass="19253">DAEDVEDEPLMRRRRTHLITNTQTEVAESTENLAIESSSEVPETLYDRLEREEAEALGTYSKARNQEEMGEEDDADEEFDNEADPTGPSSGRKGRVKGVDFETLLGELVFSEELEEYFKLVDKESASKAPKTRAQRREDEVSHGRLLTKYAELAENSKSQYLAALRLYK</sequence>
<feature type="compositionally biased region" description="Polar residues" evidence="1">
    <location>
        <begin position="18"/>
        <end position="41"/>
    </location>
</feature>
<dbReference type="Proteomes" id="UP000738359">
    <property type="component" value="Unassembled WGS sequence"/>
</dbReference>
<evidence type="ECO:0000256" key="1">
    <source>
        <dbReference type="SAM" id="MobiDB-lite"/>
    </source>
</evidence>
<reference evidence="2" key="1">
    <citation type="journal article" date="2020" name="Fungal Divers.">
        <title>Resolving the Mortierellaceae phylogeny through synthesis of multi-gene phylogenetics and phylogenomics.</title>
        <authorList>
            <person name="Vandepol N."/>
            <person name="Liber J."/>
            <person name="Desiro A."/>
            <person name="Na H."/>
            <person name="Kennedy M."/>
            <person name="Barry K."/>
            <person name="Grigoriev I.V."/>
            <person name="Miller A.N."/>
            <person name="O'Donnell K."/>
            <person name="Stajich J.E."/>
            <person name="Bonito G."/>
        </authorList>
    </citation>
    <scope>NUCLEOTIDE SEQUENCE</scope>
    <source>
        <strain evidence="2">CK1249</strain>
    </source>
</reference>
<feature type="non-terminal residue" evidence="2">
    <location>
        <position position="169"/>
    </location>
</feature>
<dbReference type="AlphaFoldDB" id="A0A9P6IPE3"/>
<feature type="region of interest" description="Disordered" evidence="1">
    <location>
        <begin position="1"/>
        <end position="96"/>
    </location>
</feature>
<name>A0A9P6IPE3_MORAP</name>